<keyword evidence="1" id="KW-0862">Zinc</keyword>
<dbReference type="InterPro" id="IPR013087">
    <property type="entry name" value="Znf_C2H2_type"/>
</dbReference>
<dbReference type="Proteomes" id="UP001177744">
    <property type="component" value="Unassembled WGS sequence"/>
</dbReference>
<sequence>MLLPEGSPGHPQAGSHWEKPSQCPDCKSHFADPELLAIHQHKHTGEKPYSRPKCSLRFAYRYLSAGSPQVHTQARSPTPALTVASALPTLLLRHQHVHSSRVWGRLQAKYGLEDHQWVNPSDKSPSGSSL</sequence>
<proteinExistence type="predicted"/>
<dbReference type="Gene3D" id="3.30.160.60">
    <property type="entry name" value="Classic Zinc Finger"/>
    <property type="match status" value="1"/>
</dbReference>
<dbReference type="InterPro" id="IPR036236">
    <property type="entry name" value="Znf_C2H2_sf"/>
</dbReference>
<evidence type="ECO:0000313" key="5">
    <source>
        <dbReference type="Proteomes" id="UP001177744"/>
    </source>
</evidence>
<name>A0AA40I8L2_CNENI</name>
<keyword evidence="5" id="KW-1185">Reference proteome</keyword>
<evidence type="ECO:0000313" key="4">
    <source>
        <dbReference type="EMBL" id="KAK1344541.1"/>
    </source>
</evidence>
<evidence type="ECO:0000256" key="1">
    <source>
        <dbReference type="PROSITE-ProRule" id="PRU00042"/>
    </source>
</evidence>
<keyword evidence="1" id="KW-0863">Zinc-finger</keyword>
<gene>
    <name evidence="4" type="ORF">QTO34_013238</name>
</gene>
<dbReference type="GO" id="GO:0008270">
    <property type="term" value="F:zinc ion binding"/>
    <property type="evidence" value="ECO:0007669"/>
    <property type="project" value="UniProtKB-KW"/>
</dbReference>
<keyword evidence="1" id="KW-0479">Metal-binding</keyword>
<dbReference type="SUPFAM" id="SSF57667">
    <property type="entry name" value="beta-beta-alpha zinc fingers"/>
    <property type="match status" value="1"/>
</dbReference>
<dbReference type="AlphaFoldDB" id="A0AA40I8L2"/>
<dbReference type="PROSITE" id="PS00028">
    <property type="entry name" value="ZINC_FINGER_C2H2_1"/>
    <property type="match status" value="1"/>
</dbReference>
<feature type="domain" description="C2H2-type" evidence="3">
    <location>
        <begin position="21"/>
        <end position="48"/>
    </location>
</feature>
<dbReference type="PROSITE" id="PS50157">
    <property type="entry name" value="ZINC_FINGER_C2H2_2"/>
    <property type="match status" value="1"/>
</dbReference>
<accession>A0AA40I8L2</accession>
<protein>
    <recommendedName>
        <fullName evidence="3">C2H2-type domain-containing protein</fullName>
    </recommendedName>
</protein>
<comment type="caution">
    <text evidence="4">The sequence shown here is derived from an EMBL/GenBank/DDBJ whole genome shotgun (WGS) entry which is preliminary data.</text>
</comment>
<dbReference type="EMBL" id="JAULJE010000003">
    <property type="protein sequence ID" value="KAK1344541.1"/>
    <property type="molecule type" value="Genomic_DNA"/>
</dbReference>
<evidence type="ECO:0000256" key="2">
    <source>
        <dbReference type="SAM" id="MobiDB-lite"/>
    </source>
</evidence>
<reference evidence="4" key="1">
    <citation type="submission" date="2023-06" db="EMBL/GenBank/DDBJ databases">
        <title>Reference genome for the Northern bat (Eptesicus nilssonii), a most northern bat species.</title>
        <authorList>
            <person name="Laine V.N."/>
            <person name="Pulliainen A.T."/>
            <person name="Lilley T.M."/>
        </authorList>
    </citation>
    <scope>NUCLEOTIDE SEQUENCE</scope>
    <source>
        <strain evidence="4">BLF_Eptnil</strain>
        <tissue evidence="4">Kidney</tissue>
    </source>
</reference>
<organism evidence="4 5">
    <name type="scientific">Cnephaeus nilssonii</name>
    <name type="common">Northern bat</name>
    <name type="synonym">Eptesicus nilssonii</name>
    <dbReference type="NCBI Taxonomy" id="3371016"/>
    <lineage>
        <taxon>Eukaryota</taxon>
        <taxon>Metazoa</taxon>
        <taxon>Chordata</taxon>
        <taxon>Craniata</taxon>
        <taxon>Vertebrata</taxon>
        <taxon>Euteleostomi</taxon>
        <taxon>Mammalia</taxon>
        <taxon>Eutheria</taxon>
        <taxon>Laurasiatheria</taxon>
        <taxon>Chiroptera</taxon>
        <taxon>Yangochiroptera</taxon>
        <taxon>Vespertilionidae</taxon>
        <taxon>Cnephaeus</taxon>
    </lineage>
</organism>
<evidence type="ECO:0000259" key="3">
    <source>
        <dbReference type="PROSITE" id="PS50157"/>
    </source>
</evidence>
<feature type="region of interest" description="Disordered" evidence="2">
    <location>
        <begin position="1"/>
        <end position="25"/>
    </location>
</feature>